<keyword evidence="4" id="KW-0520">NAD</keyword>
<dbReference type="AlphaFoldDB" id="A0A4R1BS29"/>
<dbReference type="Pfam" id="PF14824">
    <property type="entry name" value="Sirohm_synth_M"/>
    <property type="match status" value="1"/>
</dbReference>
<dbReference type="Gene3D" id="3.30.160.110">
    <property type="entry name" value="Siroheme synthase, domain 2"/>
    <property type="match status" value="1"/>
</dbReference>
<comment type="caution">
    <text evidence="8">The sequence shown here is derived from an EMBL/GenBank/DDBJ whole genome shotgun (WGS) entry which is preliminary data.</text>
</comment>
<dbReference type="SUPFAM" id="SSF51735">
    <property type="entry name" value="NAD(P)-binding Rossmann-fold domains"/>
    <property type="match status" value="1"/>
</dbReference>
<evidence type="ECO:0000256" key="1">
    <source>
        <dbReference type="ARBA" id="ARBA00005010"/>
    </source>
</evidence>
<accession>A0A4R1BS29</accession>
<dbReference type="EMBL" id="SKBU01000002">
    <property type="protein sequence ID" value="TCJ20613.1"/>
    <property type="molecule type" value="Genomic_DNA"/>
</dbReference>
<dbReference type="GO" id="GO:0043115">
    <property type="term" value="F:precorrin-2 dehydrogenase activity"/>
    <property type="evidence" value="ECO:0007669"/>
    <property type="project" value="UniProtKB-EC"/>
</dbReference>
<dbReference type="PANTHER" id="PTHR35330">
    <property type="entry name" value="SIROHEME BIOSYNTHESIS PROTEIN MET8"/>
    <property type="match status" value="1"/>
</dbReference>
<dbReference type="NCBIfam" id="TIGR01470">
    <property type="entry name" value="cysG_Nterm"/>
    <property type="match status" value="1"/>
</dbReference>
<name>A0A4R1BS29_9ACTN</name>
<evidence type="ECO:0000313" key="9">
    <source>
        <dbReference type="Proteomes" id="UP000295244"/>
    </source>
</evidence>
<evidence type="ECO:0000256" key="4">
    <source>
        <dbReference type="ARBA" id="ARBA00023027"/>
    </source>
</evidence>
<dbReference type="GO" id="GO:0019354">
    <property type="term" value="P:siroheme biosynthetic process"/>
    <property type="evidence" value="ECO:0007669"/>
    <property type="project" value="UniProtKB-UniPathway"/>
</dbReference>
<dbReference type="UniPathway" id="UPA00262">
    <property type="reaction ID" value="UER00222"/>
</dbReference>
<evidence type="ECO:0000313" key="8">
    <source>
        <dbReference type="EMBL" id="TCJ20613.1"/>
    </source>
</evidence>
<protein>
    <recommendedName>
        <fullName evidence="2">precorrin-2 dehydrogenase</fullName>
        <ecNumber evidence="2">1.3.1.76</ecNumber>
    </recommendedName>
</protein>
<sequence length="198" mass="21241">MLDSVLLPGGLERRVMAAPLYPLFMDLEGRRCVVVGGGKVALRKARRLAESGARVVVVAPEVLPELAGLAHEVVERPYRRGDLDGASLVFAATNKRAVNAAVAEEARDRRIPANVADAPGEGDFAVPSVLRRGALQVAISTGGASPALARRVRRELEERFGPEWTGLVGELSEARKSGRRAESELEGVVDRCLSQLQE</sequence>
<dbReference type="EC" id="1.3.1.76" evidence="2"/>
<comment type="pathway">
    <text evidence="1">Porphyrin-containing compound metabolism; siroheme biosynthesis; sirohydrochlorin from precorrin-2: step 1/1.</text>
</comment>
<evidence type="ECO:0000256" key="6">
    <source>
        <dbReference type="ARBA" id="ARBA00047561"/>
    </source>
</evidence>
<keyword evidence="3" id="KW-0560">Oxidoreductase</keyword>
<organism evidence="8 9">
    <name type="scientific">Rubrobacter taiwanensis</name>
    <dbReference type="NCBI Taxonomy" id="185139"/>
    <lineage>
        <taxon>Bacteria</taxon>
        <taxon>Bacillati</taxon>
        <taxon>Actinomycetota</taxon>
        <taxon>Rubrobacteria</taxon>
        <taxon>Rubrobacterales</taxon>
        <taxon>Rubrobacteraceae</taxon>
        <taxon>Rubrobacter</taxon>
    </lineage>
</organism>
<dbReference type="InterPro" id="IPR028161">
    <property type="entry name" value="Met8-like"/>
</dbReference>
<dbReference type="GO" id="GO:0004325">
    <property type="term" value="F:ferrochelatase activity"/>
    <property type="evidence" value="ECO:0007669"/>
    <property type="project" value="InterPro"/>
</dbReference>
<proteinExistence type="predicted"/>
<evidence type="ECO:0000259" key="7">
    <source>
        <dbReference type="Pfam" id="PF14824"/>
    </source>
</evidence>
<feature type="domain" description="Siroheme synthase central" evidence="7">
    <location>
        <begin position="132"/>
        <end position="158"/>
    </location>
</feature>
<dbReference type="SUPFAM" id="SSF75615">
    <property type="entry name" value="Siroheme synthase middle domains-like"/>
    <property type="match status" value="1"/>
</dbReference>
<keyword evidence="9" id="KW-1185">Reference proteome</keyword>
<dbReference type="PANTHER" id="PTHR35330:SF1">
    <property type="entry name" value="SIROHEME BIOSYNTHESIS PROTEIN MET8"/>
    <property type="match status" value="1"/>
</dbReference>
<comment type="catalytic activity">
    <reaction evidence="6">
        <text>precorrin-2 + NAD(+) = sirohydrochlorin + NADH + 2 H(+)</text>
        <dbReference type="Rhea" id="RHEA:15613"/>
        <dbReference type="ChEBI" id="CHEBI:15378"/>
        <dbReference type="ChEBI" id="CHEBI:57540"/>
        <dbReference type="ChEBI" id="CHEBI:57945"/>
        <dbReference type="ChEBI" id="CHEBI:58351"/>
        <dbReference type="ChEBI" id="CHEBI:58827"/>
        <dbReference type="EC" id="1.3.1.76"/>
    </reaction>
</comment>
<evidence type="ECO:0000256" key="2">
    <source>
        <dbReference type="ARBA" id="ARBA00012400"/>
    </source>
</evidence>
<dbReference type="Proteomes" id="UP000295244">
    <property type="component" value="Unassembled WGS sequence"/>
</dbReference>
<dbReference type="InterPro" id="IPR036291">
    <property type="entry name" value="NAD(P)-bd_dom_sf"/>
</dbReference>
<evidence type="ECO:0000256" key="3">
    <source>
        <dbReference type="ARBA" id="ARBA00023002"/>
    </source>
</evidence>
<gene>
    <name evidence="8" type="ORF">E0L93_00960</name>
</gene>
<dbReference type="Pfam" id="PF13241">
    <property type="entry name" value="NAD_binding_7"/>
    <property type="match status" value="1"/>
</dbReference>
<dbReference type="InterPro" id="IPR006367">
    <property type="entry name" value="Sirohaem_synthase_N"/>
</dbReference>
<dbReference type="OrthoDB" id="9815856at2"/>
<evidence type="ECO:0000256" key="5">
    <source>
        <dbReference type="ARBA" id="ARBA00023244"/>
    </source>
</evidence>
<dbReference type="InterPro" id="IPR028281">
    <property type="entry name" value="Sirohaem_synthase_central"/>
</dbReference>
<reference evidence="8 9" key="1">
    <citation type="submission" date="2019-03" db="EMBL/GenBank/DDBJ databases">
        <title>Whole genome sequence of a novel Rubrobacter taiwanensis strain, isolated from Yellowstone National Park.</title>
        <authorList>
            <person name="Freed S."/>
            <person name="Ramaley R.F."/>
            <person name="Kyndt J.A."/>
        </authorList>
    </citation>
    <scope>NUCLEOTIDE SEQUENCE [LARGE SCALE GENOMIC DNA]</scope>
    <source>
        <strain evidence="8 9">Yellowstone</strain>
    </source>
</reference>
<keyword evidence="5" id="KW-0627">Porphyrin biosynthesis</keyword>
<dbReference type="Gene3D" id="3.40.50.720">
    <property type="entry name" value="NAD(P)-binding Rossmann-like Domain"/>
    <property type="match status" value="1"/>
</dbReference>